<reference evidence="12 13" key="1">
    <citation type="submission" date="2015-07" db="EMBL/GenBank/DDBJ databases">
        <title>Genome analysis of myxobacterium Chondromyces crocatus Cm c5 reveals a high potential for natural compound synthesis and the genetic basis for the loss of fruiting body formation.</title>
        <authorList>
            <person name="Zaburannyi N."/>
            <person name="Bunk B."/>
            <person name="Maier J."/>
            <person name="Overmann J."/>
            <person name="Mueller R."/>
        </authorList>
    </citation>
    <scope>NUCLEOTIDE SEQUENCE [LARGE SCALE GENOMIC DNA]</scope>
    <source>
        <strain evidence="12 13">Cm c5</strain>
    </source>
</reference>
<dbReference type="AlphaFoldDB" id="A0A0K1EBW8"/>
<name>A0A0K1EBW8_CHOCO</name>
<keyword evidence="13" id="KW-1185">Reference proteome</keyword>
<feature type="transmembrane region" description="Helical" evidence="10">
    <location>
        <begin position="76"/>
        <end position="102"/>
    </location>
</feature>
<keyword evidence="4" id="KW-0874">Quinone</keyword>
<keyword evidence="6" id="KW-0560">Oxidoreductase</keyword>
<organism evidence="12 13">
    <name type="scientific">Chondromyces crocatus</name>
    <dbReference type="NCBI Taxonomy" id="52"/>
    <lineage>
        <taxon>Bacteria</taxon>
        <taxon>Pseudomonadati</taxon>
        <taxon>Myxococcota</taxon>
        <taxon>Polyangia</taxon>
        <taxon>Polyangiales</taxon>
        <taxon>Polyangiaceae</taxon>
        <taxon>Chondromyces</taxon>
    </lineage>
</organism>
<evidence type="ECO:0000256" key="1">
    <source>
        <dbReference type="ARBA" id="ARBA00004141"/>
    </source>
</evidence>
<comment type="similarity">
    <text evidence="2">Belongs to the VKOR family.</text>
</comment>
<dbReference type="CDD" id="cd12920">
    <property type="entry name" value="VKOR_3"/>
    <property type="match status" value="1"/>
</dbReference>
<keyword evidence="8" id="KW-1015">Disulfide bond</keyword>
<protein>
    <recommendedName>
        <fullName evidence="11">Vitamin K epoxide reductase domain-containing protein</fullName>
    </recommendedName>
</protein>
<dbReference type="RefSeq" id="WP_050430596.1">
    <property type="nucleotide sequence ID" value="NZ_CP012159.1"/>
</dbReference>
<dbReference type="SMART" id="SM00756">
    <property type="entry name" value="VKc"/>
    <property type="match status" value="1"/>
</dbReference>
<comment type="subcellular location">
    <subcellularLocation>
        <location evidence="1">Membrane</location>
        <topology evidence="1">Multi-pass membrane protein</topology>
    </subcellularLocation>
</comment>
<sequence length="439" mass="47243">MPSRAPRWPAALALFASLLGLAFGASSTFDYIKHLDRQVHDLHCSFVPGLSVAEGADTACRTAMYSPYAAFFRDRYWGGIPISLFAVGAFAFFAAFSLYYLLAGRHAPRRAPQFLLLAGVTPLLVSVGMLLVSLLRLGSICTTCAGIYVSSTLLAIASIAAFVHDRREARTDAFLGAAAPAPFPPQVPLAGEAQAIAPTVIDDAPAPARRPGSPLLLLAWLTGLAIFAVTPALLYLSALPSYSSYLTGCGKLEKPTETTGALLQVGSRGGQQATLFVDPLCPTCKALHQRLVAEGIFDQLDTTLVLFPLDSDCNWMLDRPMHKGACLVSKAILCSEHRALSVLEWAYDEQDALLAEANAGGGLANIQARIRTRWPGLDTCIESKQTQQRLDKMLRHAVDNKLPVSTPQMFLGDTRLCDEDSDIGLAYAVTKLAPNLRPR</sequence>
<feature type="transmembrane region" description="Helical" evidence="10">
    <location>
        <begin position="215"/>
        <end position="236"/>
    </location>
</feature>
<feature type="transmembrane region" description="Helical" evidence="10">
    <location>
        <begin position="145"/>
        <end position="163"/>
    </location>
</feature>
<evidence type="ECO:0000256" key="8">
    <source>
        <dbReference type="ARBA" id="ARBA00023157"/>
    </source>
</evidence>
<dbReference type="InterPro" id="IPR012932">
    <property type="entry name" value="VKOR"/>
</dbReference>
<dbReference type="EMBL" id="CP012159">
    <property type="protein sequence ID" value="AKT38365.1"/>
    <property type="molecule type" value="Genomic_DNA"/>
</dbReference>
<evidence type="ECO:0000256" key="10">
    <source>
        <dbReference type="SAM" id="Phobius"/>
    </source>
</evidence>
<keyword evidence="5 10" id="KW-1133">Transmembrane helix</keyword>
<dbReference type="OrthoDB" id="5494588at2"/>
<dbReference type="InterPro" id="IPR036249">
    <property type="entry name" value="Thioredoxin-like_sf"/>
</dbReference>
<dbReference type="InterPro" id="IPR038354">
    <property type="entry name" value="VKOR_sf"/>
</dbReference>
<evidence type="ECO:0000256" key="9">
    <source>
        <dbReference type="ARBA" id="ARBA00023284"/>
    </source>
</evidence>
<evidence type="ECO:0000256" key="4">
    <source>
        <dbReference type="ARBA" id="ARBA00022719"/>
    </source>
</evidence>
<evidence type="ECO:0000313" key="13">
    <source>
        <dbReference type="Proteomes" id="UP000067626"/>
    </source>
</evidence>
<dbReference type="GO" id="GO:0048038">
    <property type="term" value="F:quinone binding"/>
    <property type="evidence" value="ECO:0007669"/>
    <property type="project" value="UniProtKB-KW"/>
</dbReference>
<keyword evidence="7 10" id="KW-0472">Membrane</keyword>
<dbReference type="GO" id="GO:0016020">
    <property type="term" value="C:membrane"/>
    <property type="evidence" value="ECO:0007669"/>
    <property type="project" value="UniProtKB-SubCell"/>
</dbReference>
<proteinExistence type="inferred from homology"/>
<feature type="domain" description="Vitamin K epoxide reductase" evidence="11">
    <location>
        <begin position="6"/>
        <end position="162"/>
    </location>
</feature>
<evidence type="ECO:0000259" key="11">
    <source>
        <dbReference type="SMART" id="SM00756"/>
    </source>
</evidence>
<evidence type="ECO:0000256" key="6">
    <source>
        <dbReference type="ARBA" id="ARBA00023002"/>
    </source>
</evidence>
<evidence type="ECO:0000256" key="5">
    <source>
        <dbReference type="ARBA" id="ARBA00022989"/>
    </source>
</evidence>
<dbReference type="KEGG" id="ccro:CMC5_025110"/>
<dbReference type="Gene3D" id="1.20.1440.130">
    <property type="entry name" value="VKOR domain"/>
    <property type="match status" value="1"/>
</dbReference>
<dbReference type="SUPFAM" id="SSF52833">
    <property type="entry name" value="Thioredoxin-like"/>
    <property type="match status" value="1"/>
</dbReference>
<evidence type="ECO:0000313" key="12">
    <source>
        <dbReference type="EMBL" id="AKT38365.1"/>
    </source>
</evidence>
<dbReference type="GO" id="GO:0016491">
    <property type="term" value="F:oxidoreductase activity"/>
    <property type="evidence" value="ECO:0007669"/>
    <property type="project" value="UniProtKB-KW"/>
</dbReference>
<dbReference type="STRING" id="52.CMC5_025110"/>
<evidence type="ECO:0000256" key="3">
    <source>
        <dbReference type="ARBA" id="ARBA00022692"/>
    </source>
</evidence>
<dbReference type="Gene3D" id="3.40.30.10">
    <property type="entry name" value="Glutaredoxin"/>
    <property type="match status" value="1"/>
</dbReference>
<evidence type="ECO:0000256" key="2">
    <source>
        <dbReference type="ARBA" id="ARBA00006214"/>
    </source>
</evidence>
<keyword evidence="3 10" id="KW-0812">Transmembrane</keyword>
<dbReference type="Proteomes" id="UP000067626">
    <property type="component" value="Chromosome"/>
</dbReference>
<accession>A0A0K1EBW8</accession>
<evidence type="ECO:0000256" key="7">
    <source>
        <dbReference type="ARBA" id="ARBA00023136"/>
    </source>
</evidence>
<keyword evidence="9" id="KW-0676">Redox-active center</keyword>
<gene>
    <name evidence="12" type="ORF">CMC5_025110</name>
</gene>
<feature type="transmembrane region" description="Helical" evidence="10">
    <location>
        <begin position="114"/>
        <end position="139"/>
    </location>
</feature>
<dbReference type="Pfam" id="PF07884">
    <property type="entry name" value="VKOR"/>
    <property type="match status" value="1"/>
</dbReference>